<keyword evidence="1" id="KW-0560">Oxidoreductase</keyword>
<feature type="non-terminal residue" evidence="3">
    <location>
        <position position="1"/>
    </location>
</feature>
<sequence length="394" mass="45246">IMTSSQTKSIANPDSSTLKHLLEISDRSHYDIHYNVYFSNHLSHALVALHKLGATNERLEEFRQFYIKQLDPPKPKSKIITQDNWHEYLGKLHSYAELGDYFDDELKRLGSKERLLEEYLPKLVDGMSGDATHGIINLGYAVHSPYEQSLTEALAYMVYSYVYLGHLEAHDESGVTDVIVHPYDGCNEFVQLLKYVNKDALTMQQGMEQKCLEEPYCQLPGTVAKRLFIIRDTQEYSLKLQQYVRQIKTIDKVKDEQLMELAHALSVAVLLAYEGTIPEPDNFFMLHGVTSCWAFRQTLKYFTNPKQLRSALYSFVMTIVAVYLTQGIPEFILRDVNNESIPPWSAIIPLAVASDEEHLTKLVFNCYDDEQNYGQPIPNVYRSTAARKVGLLNW</sequence>
<evidence type="ECO:0000256" key="1">
    <source>
        <dbReference type="ARBA" id="ARBA00023002"/>
    </source>
</evidence>
<evidence type="ECO:0000313" key="3">
    <source>
        <dbReference type="EMBL" id="CAF3971748.1"/>
    </source>
</evidence>
<dbReference type="EMBL" id="CAJOBA010033801">
    <property type="protein sequence ID" value="CAF3971748.1"/>
    <property type="molecule type" value="Genomic_DNA"/>
</dbReference>
<dbReference type="GO" id="GO:0016491">
    <property type="term" value="F:oxidoreductase activity"/>
    <property type="evidence" value="ECO:0007669"/>
    <property type="project" value="UniProtKB-KW"/>
</dbReference>
<dbReference type="PANTHER" id="PTHR35870">
    <property type="entry name" value="PROTEIN, PUTATIVE (AFU_ORTHOLOGUE AFUA_5G03330)-RELATED"/>
    <property type="match status" value="1"/>
</dbReference>
<dbReference type="AlphaFoldDB" id="A0A8S2MSY7"/>
<dbReference type="EMBL" id="CAJNOK010012278">
    <property type="protein sequence ID" value="CAF1160108.1"/>
    <property type="molecule type" value="Genomic_DNA"/>
</dbReference>
<dbReference type="InterPro" id="IPR025337">
    <property type="entry name" value="Questin_oxidase-like"/>
</dbReference>
<reference evidence="3" key="1">
    <citation type="submission" date="2021-02" db="EMBL/GenBank/DDBJ databases">
        <authorList>
            <person name="Nowell W R."/>
        </authorList>
    </citation>
    <scope>NUCLEOTIDE SEQUENCE</scope>
</reference>
<dbReference type="Pfam" id="PF14027">
    <property type="entry name" value="Questin_oxidase"/>
    <property type="match status" value="1"/>
</dbReference>
<evidence type="ECO:0000313" key="2">
    <source>
        <dbReference type="EMBL" id="CAF1160108.1"/>
    </source>
</evidence>
<dbReference type="Proteomes" id="UP000677228">
    <property type="component" value="Unassembled WGS sequence"/>
</dbReference>
<dbReference type="Proteomes" id="UP000682733">
    <property type="component" value="Unassembled WGS sequence"/>
</dbReference>
<evidence type="ECO:0000313" key="4">
    <source>
        <dbReference type="Proteomes" id="UP000682733"/>
    </source>
</evidence>
<organism evidence="3 4">
    <name type="scientific">Didymodactylos carnosus</name>
    <dbReference type="NCBI Taxonomy" id="1234261"/>
    <lineage>
        <taxon>Eukaryota</taxon>
        <taxon>Metazoa</taxon>
        <taxon>Spiralia</taxon>
        <taxon>Gnathifera</taxon>
        <taxon>Rotifera</taxon>
        <taxon>Eurotatoria</taxon>
        <taxon>Bdelloidea</taxon>
        <taxon>Philodinida</taxon>
        <taxon>Philodinidae</taxon>
        <taxon>Didymodactylos</taxon>
    </lineage>
</organism>
<proteinExistence type="predicted"/>
<protein>
    <submittedName>
        <fullName evidence="3">Uncharacterized protein</fullName>
    </submittedName>
</protein>
<name>A0A8S2MSY7_9BILA</name>
<gene>
    <name evidence="2" type="ORF">OVA965_LOCUS22046</name>
    <name evidence="3" type="ORF">TMI583_LOCUS22759</name>
</gene>
<dbReference type="PANTHER" id="PTHR35870:SF1">
    <property type="entry name" value="PROTEIN, PUTATIVE (AFU_ORTHOLOGUE AFUA_5G03330)-RELATED"/>
    <property type="match status" value="1"/>
</dbReference>
<comment type="caution">
    <text evidence="3">The sequence shown here is derived from an EMBL/GenBank/DDBJ whole genome shotgun (WGS) entry which is preliminary data.</text>
</comment>
<accession>A0A8S2MSY7</accession>